<dbReference type="EMBL" id="PHUF01000004">
    <property type="protein sequence ID" value="PKB14842.1"/>
    <property type="molecule type" value="Genomic_DNA"/>
</dbReference>
<dbReference type="RefSeq" id="WP_157812554.1">
    <property type="nucleotide sequence ID" value="NZ_PHUF01000004.1"/>
</dbReference>
<name>A0A2N0H7C3_9SPHN</name>
<proteinExistence type="predicted"/>
<accession>A0A2N0H7C3</accession>
<keyword evidence="2" id="KW-1185">Reference proteome</keyword>
<dbReference type="Proteomes" id="UP000232587">
    <property type="component" value="Unassembled WGS sequence"/>
</dbReference>
<dbReference type="OrthoDB" id="4868247at2"/>
<dbReference type="InterPro" id="IPR025833">
    <property type="entry name" value="GDYXXLXY"/>
</dbReference>
<evidence type="ECO:0000313" key="2">
    <source>
        <dbReference type="Proteomes" id="UP000232587"/>
    </source>
</evidence>
<dbReference type="Pfam" id="PF14345">
    <property type="entry name" value="GDYXXLXY"/>
    <property type="match status" value="1"/>
</dbReference>
<sequence length="162" mass="18323">MNRALLHGVALLLPLLGLGGMWLQEERLSRQGTEWDVPIQGYDPRDLLQGHYVQFQYDWPASNLAEPERVYGVNALCLTGTAPTIARVRIRRDDEDCTPFVREGEGSSGRLYASQGEALRLQRDLRDPTRQGVVRIRLRPDGHLTPLRISFRPRAARQPASP</sequence>
<protein>
    <submittedName>
        <fullName evidence="1">GDYXXLXY motif protein</fullName>
    </submittedName>
</protein>
<evidence type="ECO:0000313" key="1">
    <source>
        <dbReference type="EMBL" id="PKB14842.1"/>
    </source>
</evidence>
<organism evidence="1 2">
    <name type="scientific">Novosphingobium kunmingense</name>
    <dbReference type="NCBI Taxonomy" id="1211806"/>
    <lineage>
        <taxon>Bacteria</taxon>
        <taxon>Pseudomonadati</taxon>
        <taxon>Pseudomonadota</taxon>
        <taxon>Alphaproteobacteria</taxon>
        <taxon>Sphingomonadales</taxon>
        <taxon>Sphingomonadaceae</taxon>
        <taxon>Novosphingobium</taxon>
    </lineage>
</organism>
<dbReference type="AlphaFoldDB" id="A0A2N0H7C3"/>
<reference evidence="1 2" key="1">
    <citation type="submission" date="2017-11" db="EMBL/GenBank/DDBJ databases">
        <title>Genomic Encyclopedia of Type Strains, Phase III (KMG-III): the genomes of soil and plant-associated and newly described type strains.</title>
        <authorList>
            <person name="Whitman W."/>
        </authorList>
    </citation>
    <scope>NUCLEOTIDE SEQUENCE [LARGE SCALE GENOMIC DNA]</scope>
    <source>
        <strain evidence="1 2">CGMCC 1.12274</strain>
    </source>
</reference>
<comment type="caution">
    <text evidence="1">The sequence shown here is derived from an EMBL/GenBank/DDBJ whole genome shotgun (WGS) entry which is preliminary data.</text>
</comment>
<gene>
    <name evidence="1" type="ORF">B0I00_2444</name>
</gene>